<proteinExistence type="predicted"/>
<reference evidence="5" key="1">
    <citation type="submission" date="2022-12" db="EMBL/GenBank/DDBJ databases">
        <title>Marinomonas 15G1-11 sp. nov, isolated from marine algae.</title>
        <authorList>
            <person name="Butt M."/>
            <person name="Choi D.G."/>
            <person name="Kim J.M."/>
            <person name="Lee J.K."/>
            <person name="Baek J.H."/>
            <person name="Jeon C.O."/>
        </authorList>
    </citation>
    <scope>NUCLEOTIDE SEQUENCE</scope>
    <source>
        <strain evidence="5">15G1-11</strain>
    </source>
</reference>
<dbReference type="InterPro" id="IPR036188">
    <property type="entry name" value="FAD/NAD-bd_sf"/>
</dbReference>
<dbReference type="Proteomes" id="UP001149719">
    <property type="component" value="Unassembled WGS sequence"/>
</dbReference>
<keyword evidence="6" id="KW-1185">Reference proteome</keyword>
<sequence length="127" mass="14277">MVDYQQVLNGQVEIGQTVALIGAGGIGFDIAHFLCERESTSLQTDKWLAQWGIDKTYQHAGGLTEEGEHHPGRDVYLLQRKTTKMGKGLGKTTGWIHRSVLKQHEVKMKTGVSYEKFDEQGLHIKVR</sequence>
<dbReference type="RefSeq" id="WP_269121857.1">
    <property type="nucleotide sequence ID" value="NZ_JAPUBN010000005.1"/>
</dbReference>
<keyword evidence="3" id="KW-0288">FMN</keyword>
<evidence type="ECO:0000313" key="6">
    <source>
        <dbReference type="Proteomes" id="UP001149719"/>
    </source>
</evidence>
<dbReference type="Gene3D" id="3.50.50.60">
    <property type="entry name" value="FAD/NAD(P)-binding domain"/>
    <property type="match status" value="1"/>
</dbReference>
<dbReference type="PANTHER" id="PTHR42917">
    <property type="entry name" value="2,4-DIENOYL-COA REDUCTASE"/>
    <property type="match status" value="1"/>
</dbReference>
<keyword evidence="2" id="KW-0285">Flavoprotein</keyword>
<accession>A0ABT4JP94</accession>
<keyword evidence="4" id="KW-0560">Oxidoreductase</keyword>
<dbReference type="EMBL" id="JAPUBN010000005">
    <property type="protein sequence ID" value="MCZ2720174.1"/>
    <property type="molecule type" value="Genomic_DNA"/>
</dbReference>
<gene>
    <name evidence="5" type="ORF">O1D97_00585</name>
</gene>
<comment type="caution">
    <text evidence="5">The sequence shown here is derived from an EMBL/GenBank/DDBJ whole genome shotgun (WGS) entry which is preliminary data.</text>
</comment>
<organism evidence="5 6">
    <name type="scientific">Marinomonas phaeophyticola</name>
    <dbReference type="NCBI Taxonomy" id="3004091"/>
    <lineage>
        <taxon>Bacteria</taxon>
        <taxon>Pseudomonadati</taxon>
        <taxon>Pseudomonadota</taxon>
        <taxon>Gammaproteobacteria</taxon>
        <taxon>Oceanospirillales</taxon>
        <taxon>Oceanospirillaceae</taxon>
        <taxon>Marinomonas</taxon>
    </lineage>
</organism>
<comment type="cofactor">
    <cofactor evidence="1">
        <name>FMN</name>
        <dbReference type="ChEBI" id="CHEBI:58210"/>
    </cofactor>
</comment>
<evidence type="ECO:0000256" key="1">
    <source>
        <dbReference type="ARBA" id="ARBA00001917"/>
    </source>
</evidence>
<evidence type="ECO:0000256" key="2">
    <source>
        <dbReference type="ARBA" id="ARBA00022630"/>
    </source>
</evidence>
<evidence type="ECO:0000256" key="4">
    <source>
        <dbReference type="ARBA" id="ARBA00023002"/>
    </source>
</evidence>
<evidence type="ECO:0000256" key="3">
    <source>
        <dbReference type="ARBA" id="ARBA00022643"/>
    </source>
</evidence>
<dbReference type="InterPro" id="IPR051793">
    <property type="entry name" value="NADH:flavin_oxidoreductase"/>
</dbReference>
<name>A0ABT4JP94_9GAMM</name>
<evidence type="ECO:0000313" key="5">
    <source>
        <dbReference type="EMBL" id="MCZ2720174.1"/>
    </source>
</evidence>
<protein>
    <submittedName>
        <fullName evidence="5">Uncharacterized protein</fullName>
    </submittedName>
</protein>
<dbReference type="PANTHER" id="PTHR42917:SF2">
    <property type="entry name" value="2,4-DIENOYL-COA REDUCTASE [(2E)-ENOYL-COA-PRODUCING]"/>
    <property type="match status" value="1"/>
</dbReference>
<dbReference type="SUPFAM" id="SSF51905">
    <property type="entry name" value="FAD/NAD(P)-binding domain"/>
    <property type="match status" value="1"/>
</dbReference>